<sequence length="235" mass="24803">MVSVIDAGSVNTNCAKETTPSILGTIISAITTTETKRKELTVNTEATNSAINKLELASISSDANESLKSTSTFPSGISKLTTISINTNALEVKTPNIENDAPELIKSENIKSIATQTGIANAKSEVKLCCSENAKSDEVTNLCCTQSKKSEENMCCSKNTKSKTDTPSVTTAVTIGLTTRKSTTGMLGILTSAITTVGTTTAKVKSAHWKKTTSDITTIGIRTTNTKEKIAVVRM</sequence>
<dbReference type="Proteomes" id="UP001054945">
    <property type="component" value="Unassembled WGS sequence"/>
</dbReference>
<dbReference type="EMBL" id="BPLR01004426">
    <property type="protein sequence ID" value="GIX94768.1"/>
    <property type="molecule type" value="Genomic_DNA"/>
</dbReference>
<dbReference type="AlphaFoldDB" id="A0AAV4PCM0"/>
<evidence type="ECO:0000313" key="1">
    <source>
        <dbReference type="EMBL" id="GIX94768.1"/>
    </source>
</evidence>
<keyword evidence="2" id="KW-1185">Reference proteome</keyword>
<gene>
    <name evidence="1" type="ORF">CEXT_565911</name>
</gene>
<proteinExistence type="predicted"/>
<evidence type="ECO:0000313" key="2">
    <source>
        <dbReference type="Proteomes" id="UP001054945"/>
    </source>
</evidence>
<organism evidence="1 2">
    <name type="scientific">Caerostris extrusa</name>
    <name type="common">Bark spider</name>
    <name type="synonym">Caerostris bankana</name>
    <dbReference type="NCBI Taxonomy" id="172846"/>
    <lineage>
        <taxon>Eukaryota</taxon>
        <taxon>Metazoa</taxon>
        <taxon>Ecdysozoa</taxon>
        <taxon>Arthropoda</taxon>
        <taxon>Chelicerata</taxon>
        <taxon>Arachnida</taxon>
        <taxon>Araneae</taxon>
        <taxon>Araneomorphae</taxon>
        <taxon>Entelegynae</taxon>
        <taxon>Araneoidea</taxon>
        <taxon>Araneidae</taxon>
        <taxon>Caerostris</taxon>
    </lineage>
</organism>
<protein>
    <submittedName>
        <fullName evidence="1">Uncharacterized protein</fullName>
    </submittedName>
</protein>
<reference evidence="1 2" key="1">
    <citation type="submission" date="2021-06" db="EMBL/GenBank/DDBJ databases">
        <title>Caerostris extrusa draft genome.</title>
        <authorList>
            <person name="Kono N."/>
            <person name="Arakawa K."/>
        </authorList>
    </citation>
    <scope>NUCLEOTIDE SEQUENCE [LARGE SCALE GENOMIC DNA]</scope>
</reference>
<accession>A0AAV4PCM0</accession>
<name>A0AAV4PCM0_CAEEX</name>
<comment type="caution">
    <text evidence="1">The sequence shown here is derived from an EMBL/GenBank/DDBJ whole genome shotgun (WGS) entry which is preliminary data.</text>
</comment>